<dbReference type="Gene3D" id="3.40.50.10810">
    <property type="entry name" value="Tandem AAA-ATPase domain"/>
    <property type="match status" value="1"/>
</dbReference>
<dbReference type="SUPFAM" id="SSF52540">
    <property type="entry name" value="P-loop containing nucleoside triphosphate hydrolases"/>
    <property type="match status" value="2"/>
</dbReference>
<dbReference type="Gene3D" id="3.40.50.300">
    <property type="entry name" value="P-loop containing nucleotide triphosphate hydrolases"/>
    <property type="match status" value="1"/>
</dbReference>
<dbReference type="InterPro" id="IPR001650">
    <property type="entry name" value="Helicase_C-like"/>
</dbReference>
<gene>
    <name evidence="5" type="ORF">IC608_06650</name>
</gene>
<evidence type="ECO:0000259" key="4">
    <source>
        <dbReference type="PROSITE" id="PS51194"/>
    </source>
</evidence>
<evidence type="ECO:0000256" key="2">
    <source>
        <dbReference type="SAM" id="MobiDB-lite"/>
    </source>
</evidence>
<dbReference type="EMBL" id="JACYFU010000001">
    <property type="protein sequence ID" value="MBD8065148.1"/>
    <property type="molecule type" value="Genomic_DNA"/>
</dbReference>
<reference evidence="5" key="1">
    <citation type="submission" date="2020-09" db="EMBL/GenBank/DDBJ databases">
        <title>Genome seq and assembly of Devosia sp.</title>
        <authorList>
            <person name="Chhetri G."/>
        </authorList>
    </citation>
    <scope>NUCLEOTIDE SEQUENCE</scope>
    <source>
        <strain evidence="5">PTR5</strain>
    </source>
</reference>
<keyword evidence="6" id="KW-1185">Reference proteome</keyword>
<dbReference type="GO" id="GO:0005524">
    <property type="term" value="F:ATP binding"/>
    <property type="evidence" value="ECO:0007669"/>
    <property type="project" value="InterPro"/>
</dbReference>
<protein>
    <submittedName>
        <fullName evidence="5">DEAD/DEAH box helicase</fullName>
    </submittedName>
</protein>
<keyword evidence="5" id="KW-0347">Helicase</keyword>
<dbReference type="SMART" id="SM00490">
    <property type="entry name" value="HELICc"/>
    <property type="match status" value="1"/>
</dbReference>
<dbReference type="InterPro" id="IPR027417">
    <property type="entry name" value="P-loop_NTPase"/>
</dbReference>
<feature type="domain" description="Helicase ATP-binding" evidence="3">
    <location>
        <begin position="137"/>
        <end position="295"/>
    </location>
</feature>
<evidence type="ECO:0000256" key="1">
    <source>
        <dbReference type="ARBA" id="ARBA00022801"/>
    </source>
</evidence>
<organism evidence="5 6">
    <name type="scientific">Devosia oryzisoli</name>
    <dbReference type="NCBI Taxonomy" id="2774138"/>
    <lineage>
        <taxon>Bacteria</taxon>
        <taxon>Pseudomonadati</taxon>
        <taxon>Pseudomonadota</taxon>
        <taxon>Alphaproteobacteria</taxon>
        <taxon>Hyphomicrobiales</taxon>
        <taxon>Devosiaceae</taxon>
        <taxon>Devosia</taxon>
    </lineage>
</organism>
<dbReference type="InterPro" id="IPR049730">
    <property type="entry name" value="SNF2/RAD54-like_C"/>
</dbReference>
<comment type="caution">
    <text evidence="5">The sequence shown here is derived from an EMBL/GenBank/DDBJ whole genome shotgun (WGS) entry which is preliminary data.</text>
</comment>
<dbReference type="Pfam" id="PF00271">
    <property type="entry name" value="Helicase_C"/>
    <property type="match status" value="1"/>
</dbReference>
<dbReference type="CDD" id="cd18793">
    <property type="entry name" value="SF2_C_SNF"/>
    <property type="match status" value="1"/>
</dbReference>
<dbReference type="InterPro" id="IPR014001">
    <property type="entry name" value="Helicase_ATP-bd"/>
</dbReference>
<name>A0A927ISV3_9HYPH</name>
<dbReference type="PROSITE" id="PS51192">
    <property type="entry name" value="HELICASE_ATP_BIND_1"/>
    <property type="match status" value="1"/>
</dbReference>
<dbReference type="GO" id="GO:0004386">
    <property type="term" value="F:helicase activity"/>
    <property type="evidence" value="ECO:0007669"/>
    <property type="project" value="UniProtKB-KW"/>
</dbReference>
<dbReference type="PANTHER" id="PTHR10799">
    <property type="entry name" value="SNF2/RAD54 HELICASE FAMILY"/>
    <property type="match status" value="1"/>
</dbReference>
<proteinExistence type="predicted"/>
<evidence type="ECO:0000313" key="6">
    <source>
        <dbReference type="Proteomes" id="UP000654108"/>
    </source>
</evidence>
<dbReference type="AlphaFoldDB" id="A0A927ISV3"/>
<dbReference type="PROSITE" id="PS51194">
    <property type="entry name" value="HELICASE_CTER"/>
    <property type="match status" value="1"/>
</dbReference>
<accession>A0A927ISV3</accession>
<keyword evidence="5" id="KW-0067">ATP-binding</keyword>
<dbReference type="Proteomes" id="UP000654108">
    <property type="component" value="Unassembled WGS sequence"/>
</dbReference>
<dbReference type="InterPro" id="IPR000330">
    <property type="entry name" value="SNF2_N"/>
</dbReference>
<feature type="domain" description="Helicase C-terminal" evidence="4">
    <location>
        <begin position="423"/>
        <end position="572"/>
    </location>
</feature>
<dbReference type="InterPro" id="IPR038718">
    <property type="entry name" value="SNF2-like_sf"/>
</dbReference>
<sequence length="587" mass="64625">MEVSERVLDPILVLSRSQNRIVAQLAGRRVVRGEAHQLIAPSLMHSWVADGTIIRPLPRDVVDLVAGLLRGLDPEDLSYSAAISLVREAPDDLPVEASPELLHAGRVAADQLPPNIAVDGLQADLFPYQARGVQWMWETLNRTGGLILADEMGLGKTLQIIALLMMEPPIKDAPALIVCPTSLIANWVREIQRFAPSLSIMVHRGSHRAGIYRDLQVAQVIITTYDTMVNDIGLISSLEWSWVICDEAQAIKNPHSNRRMAVATIPRRKTIPMTGTPVENSLLDLWSLVDFAIPGMLGDRTVFEVEFPDTVEAAQSLGRLTDPIILKRRVMDVAADLPERIDIDVPLELEDGLAQQYDAVRESTLAKYPVAGALVATLQLQLFCAHPWLRAPKVDGGAWDDAALVDQEGIPLITPKLERLTQLLREAFMNQRKVLVFSLFNRVGDLVKKASDGLAGTWWGAINGSTPSLDRQPIVDDFSTHDGPACLILNPKAAGAGLNITAATVVIHFTPVWNPAVEAQASARAHRRGQTEPVSVYRLFYKDTVEEVMIDRSAWKSDLANETVPVSSRDEDDLRRALQISPTRPTK</sequence>
<keyword evidence="5" id="KW-0547">Nucleotide-binding</keyword>
<keyword evidence="1" id="KW-0378">Hydrolase</keyword>
<dbReference type="Pfam" id="PF00176">
    <property type="entry name" value="SNF2-rel_dom"/>
    <property type="match status" value="1"/>
</dbReference>
<dbReference type="GO" id="GO:0016787">
    <property type="term" value="F:hydrolase activity"/>
    <property type="evidence" value="ECO:0007669"/>
    <property type="project" value="UniProtKB-KW"/>
</dbReference>
<evidence type="ECO:0000313" key="5">
    <source>
        <dbReference type="EMBL" id="MBD8065148.1"/>
    </source>
</evidence>
<dbReference type="SMART" id="SM00487">
    <property type="entry name" value="DEXDc"/>
    <property type="match status" value="1"/>
</dbReference>
<feature type="region of interest" description="Disordered" evidence="2">
    <location>
        <begin position="567"/>
        <end position="587"/>
    </location>
</feature>
<evidence type="ECO:0000259" key="3">
    <source>
        <dbReference type="PROSITE" id="PS51192"/>
    </source>
</evidence>